<evidence type="ECO:0000313" key="1">
    <source>
        <dbReference type="EMBL" id="SEW33033.1"/>
    </source>
</evidence>
<name>A0A1I0QZ02_9EURY</name>
<proteinExistence type="predicted"/>
<accession>A0A1I0QZ02</accession>
<reference evidence="2" key="1">
    <citation type="submission" date="2016-10" db="EMBL/GenBank/DDBJ databases">
        <authorList>
            <person name="Varghese N."/>
        </authorList>
    </citation>
    <scope>NUCLEOTIDE SEQUENCE [LARGE SCALE GENOMIC DNA]</scope>
    <source>
        <strain evidence="2">CGMCC 1.12284</strain>
    </source>
</reference>
<organism evidence="1 2">
    <name type="scientific">Natrinema salifodinae</name>
    <dbReference type="NCBI Taxonomy" id="1202768"/>
    <lineage>
        <taxon>Archaea</taxon>
        <taxon>Methanobacteriati</taxon>
        <taxon>Methanobacteriota</taxon>
        <taxon>Stenosarchaea group</taxon>
        <taxon>Halobacteria</taxon>
        <taxon>Halobacteriales</taxon>
        <taxon>Natrialbaceae</taxon>
        <taxon>Natrinema</taxon>
    </lineage>
</organism>
<gene>
    <name evidence="1" type="ORF">SAMN05216285_4191</name>
</gene>
<dbReference type="AlphaFoldDB" id="A0A1I0QZ02"/>
<evidence type="ECO:0000313" key="2">
    <source>
        <dbReference type="Proteomes" id="UP000183275"/>
    </source>
</evidence>
<protein>
    <submittedName>
        <fullName evidence="1">Uncharacterized protein</fullName>
    </submittedName>
</protein>
<sequence length="38" mass="4251">MTTDNPEYAYECDNCGEATTEHGECHVCGALPWETKED</sequence>
<keyword evidence="2" id="KW-1185">Reference proteome</keyword>
<dbReference type="EMBL" id="FOIS01000007">
    <property type="protein sequence ID" value="SEW33033.1"/>
    <property type="molecule type" value="Genomic_DNA"/>
</dbReference>
<dbReference type="STRING" id="1202768.SAMN05216285_4191"/>
<dbReference type="Proteomes" id="UP000183275">
    <property type="component" value="Unassembled WGS sequence"/>
</dbReference>